<protein>
    <submittedName>
        <fullName evidence="2">UPF0251 protein CTC_01373</fullName>
    </submittedName>
</protein>
<dbReference type="Gene3D" id="1.10.10.10">
    <property type="entry name" value="Winged helix-like DNA-binding domain superfamily/Winged helix DNA-binding domain"/>
    <property type="match status" value="1"/>
</dbReference>
<dbReference type="EMBL" id="FPHK01000011">
    <property type="protein sequence ID" value="SFV54448.1"/>
    <property type="molecule type" value="Genomic_DNA"/>
</dbReference>
<evidence type="ECO:0000256" key="1">
    <source>
        <dbReference type="ARBA" id="ARBA00009350"/>
    </source>
</evidence>
<organism evidence="2">
    <name type="scientific">hydrothermal vent metagenome</name>
    <dbReference type="NCBI Taxonomy" id="652676"/>
    <lineage>
        <taxon>unclassified sequences</taxon>
        <taxon>metagenomes</taxon>
        <taxon>ecological metagenomes</taxon>
    </lineage>
</organism>
<sequence>MRGRKPIQRNIDADHSHICFKPCGIKRSELERVALREDEMEALRLADYEGLYQQECADKMGISRTTFSRLVESARKKIADALLHTKAIRIGFGEE</sequence>
<accession>A0A1W1BLP4</accession>
<name>A0A1W1BLP4_9ZZZZ</name>
<dbReference type="PANTHER" id="PTHR37478:SF2">
    <property type="entry name" value="UPF0251 PROTEIN TK0562"/>
    <property type="match status" value="1"/>
</dbReference>
<dbReference type="AlphaFoldDB" id="A0A1W1BLP4"/>
<dbReference type="InterPro" id="IPR036388">
    <property type="entry name" value="WH-like_DNA-bd_sf"/>
</dbReference>
<dbReference type="InterPro" id="IPR002852">
    <property type="entry name" value="UPF0251"/>
</dbReference>
<comment type="similarity">
    <text evidence="1">Belongs to the UPF0251 family.</text>
</comment>
<evidence type="ECO:0000313" key="2">
    <source>
        <dbReference type="EMBL" id="SFV54448.1"/>
    </source>
</evidence>
<reference evidence="2" key="1">
    <citation type="submission" date="2016-10" db="EMBL/GenBank/DDBJ databases">
        <authorList>
            <person name="de Groot N.N."/>
        </authorList>
    </citation>
    <scope>NUCLEOTIDE SEQUENCE</scope>
</reference>
<dbReference type="Pfam" id="PF02001">
    <property type="entry name" value="DUF134"/>
    <property type="match status" value="1"/>
</dbReference>
<proteinExistence type="inferred from homology"/>
<dbReference type="InterPro" id="IPR013324">
    <property type="entry name" value="RNA_pol_sigma_r3/r4-like"/>
</dbReference>
<dbReference type="PANTHER" id="PTHR37478">
    <property type="match status" value="1"/>
</dbReference>
<dbReference type="HAMAP" id="MF_00674">
    <property type="entry name" value="UPF0251"/>
    <property type="match status" value="1"/>
</dbReference>
<gene>
    <name evidence="2" type="ORF">MNB_SM-6-739</name>
</gene>
<dbReference type="SUPFAM" id="SSF88659">
    <property type="entry name" value="Sigma3 and sigma4 domains of RNA polymerase sigma factors"/>
    <property type="match status" value="1"/>
</dbReference>